<dbReference type="CDD" id="cd07043">
    <property type="entry name" value="STAS_anti-anti-sigma_factors"/>
    <property type="match status" value="1"/>
</dbReference>
<dbReference type="PANTHER" id="PTHR35849">
    <property type="entry name" value="BLR2341 PROTEIN"/>
    <property type="match status" value="1"/>
</dbReference>
<dbReference type="PANTHER" id="PTHR35849:SF1">
    <property type="entry name" value="INTERMEMBRANE PHOSPHOLIPID TRANSPORT SYSTEM BINDING PROTEIN MLAB"/>
    <property type="match status" value="1"/>
</dbReference>
<evidence type="ECO:0000313" key="3">
    <source>
        <dbReference type="EMBL" id="PTB90173.1"/>
    </source>
</evidence>
<dbReference type="InterPro" id="IPR052746">
    <property type="entry name" value="MlaB_ABC_Transporter"/>
</dbReference>
<sequence>MVATATWSPQEDAAVIALSGPLDRNSVPALWQERAKWLAGEGDLTLHLADVEKVDSAGVALLIQAQKILKQQRRTLKLQHANRQLRAIVEVSGVADLLNFND</sequence>
<dbReference type="Proteomes" id="UP000242087">
    <property type="component" value="Unassembled WGS sequence"/>
</dbReference>
<dbReference type="Proteomes" id="UP000241514">
    <property type="component" value="Unassembled WGS sequence"/>
</dbReference>
<comment type="caution">
    <text evidence="2">The sequence shown here is derived from an EMBL/GenBank/DDBJ whole genome shotgun (WGS) entry which is preliminary data.</text>
</comment>
<dbReference type="Pfam" id="PF13466">
    <property type="entry name" value="STAS_2"/>
    <property type="match status" value="1"/>
</dbReference>
<dbReference type="EMBL" id="PYVG01000003">
    <property type="protein sequence ID" value="PTB90173.1"/>
    <property type="molecule type" value="Genomic_DNA"/>
</dbReference>
<evidence type="ECO:0000313" key="4">
    <source>
        <dbReference type="Proteomes" id="UP000241514"/>
    </source>
</evidence>
<reference evidence="4 5" key="1">
    <citation type="submission" date="2018-03" db="EMBL/GenBank/DDBJ databases">
        <title>Cross-interface Injection: A General Nanoliter Liquid Handling Method Applied to Single Cells Genome Amplification Automated Nanoliter Liquid Handling Applied to Single Cell Multiple Displacement Amplification.</title>
        <authorList>
            <person name="Yun J."/>
            <person name="Xu P."/>
            <person name="Xu J."/>
            <person name="Dai X."/>
            <person name="Wang Y."/>
            <person name="Zheng X."/>
            <person name="Cao C."/>
            <person name="Yi Q."/>
            <person name="Zhu Y."/>
            <person name="Wang L."/>
            <person name="Dong Z."/>
            <person name="Huang Y."/>
            <person name="Huang L."/>
            <person name="Du W."/>
        </authorList>
    </citation>
    <scope>NUCLEOTIDE SEQUENCE [LARGE SCALE GENOMIC DNA]</scope>
    <source>
        <strain evidence="2 5">A12-4</strain>
        <strain evidence="3 4">A9-4</strain>
    </source>
</reference>
<dbReference type="InterPro" id="IPR058548">
    <property type="entry name" value="MlaB-like_STAS"/>
</dbReference>
<dbReference type="SUPFAM" id="SSF52091">
    <property type="entry name" value="SpoIIaa-like"/>
    <property type="match status" value="1"/>
</dbReference>
<gene>
    <name evidence="2" type="ORF">C9927_02415</name>
    <name evidence="3" type="ORF">C9928_01065</name>
</gene>
<dbReference type="EMBL" id="PYVF01000023">
    <property type="protein sequence ID" value="PTB89140.1"/>
    <property type="molecule type" value="Genomic_DNA"/>
</dbReference>
<name>A0A2T4D5N5_9GAMM</name>
<accession>A0A2T4D5N5</accession>
<organism evidence="2 5">
    <name type="scientific">Pseudidiomarina aestuarii</name>
    <dbReference type="NCBI Taxonomy" id="624146"/>
    <lineage>
        <taxon>Bacteria</taxon>
        <taxon>Pseudomonadati</taxon>
        <taxon>Pseudomonadota</taxon>
        <taxon>Gammaproteobacteria</taxon>
        <taxon>Alteromonadales</taxon>
        <taxon>Idiomarinaceae</taxon>
        <taxon>Pseudidiomarina</taxon>
    </lineage>
</organism>
<dbReference type="InterPro" id="IPR002645">
    <property type="entry name" value="STAS_dom"/>
</dbReference>
<proteinExistence type="predicted"/>
<evidence type="ECO:0000313" key="5">
    <source>
        <dbReference type="Proteomes" id="UP000242087"/>
    </source>
</evidence>
<evidence type="ECO:0000259" key="1">
    <source>
        <dbReference type="PROSITE" id="PS50801"/>
    </source>
</evidence>
<feature type="domain" description="STAS" evidence="1">
    <location>
        <begin position="3"/>
        <end position="102"/>
    </location>
</feature>
<dbReference type="AlphaFoldDB" id="A0A2T4D5N5"/>
<dbReference type="Gene3D" id="3.30.750.24">
    <property type="entry name" value="STAS domain"/>
    <property type="match status" value="1"/>
</dbReference>
<dbReference type="InterPro" id="IPR036513">
    <property type="entry name" value="STAS_dom_sf"/>
</dbReference>
<evidence type="ECO:0000313" key="2">
    <source>
        <dbReference type="EMBL" id="PTB89140.1"/>
    </source>
</evidence>
<protein>
    <submittedName>
        <fullName evidence="2">Anti-sigma B factor antagonist</fullName>
    </submittedName>
</protein>
<dbReference type="PROSITE" id="PS50801">
    <property type="entry name" value="STAS"/>
    <property type="match status" value="1"/>
</dbReference>